<dbReference type="Proteomes" id="UP000236214">
    <property type="component" value="Unassembled WGS sequence"/>
</dbReference>
<proteinExistence type="predicted"/>
<evidence type="ECO:0000313" key="2">
    <source>
        <dbReference type="Proteomes" id="UP000236214"/>
    </source>
</evidence>
<evidence type="ECO:0000313" key="1">
    <source>
        <dbReference type="EMBL" id="GBD67239.1"/>
    </source>
</evidence>
<dbReference type="EMBL" id="BDEC01000002">
    <property type="protein sequence ID" value="GBD67239.1"/>
    <property type="molecule type" value="Genomic_DNA"/>
</dbReference>
<dbReference type="RefSeq" id="WP_014124653.1">
    <property type="nucleotide sequence ID" value="NZ_BAABQP010000005.1"/>
</dbReference>
<keyword evidence="2" id="KW-1185">Reference proteome</keyword>
<protein>
    <submittedName>
        <fullName evidence="1">Uncharacterized protein</fullName>
    </submittedName>
</protein>
<gene>
    <name evidence="1" type="ORF">TEHN7118_0045</name>
</gene>
<name>A0A2H6CQH6_TETHA</name>
<comment type="caution">
    <text evidence="1">The sequence shown here is derived from an EMBL/GenBank/DDBJ whole genome shotgun (WGS) entry which is preliminary data.</text>
</comment>
<sequence>MNKKQAALFLYLLEDLVFDRQFHLQQSVVFEAKENLMTGLFYPGDAFFAPFTSPEDAYTFKETFVKRTMKSAIADYNKAQIQQDLQKDMPATFEKIEYFVLHYEEFEETKDVKTMITNDTVIKNVDFMNIPNKIFPFFIFPKDVTFTPVSLLFES</sequence>
<organism evidence="1 2">
    <name type="scientific">Tetragenococcus halophilus subsp. halophilus</name>
    <dbReference type="NCBI Taxonomy" id="1513897"/>
    <lineage>
        <taxon>Bacteria</taxon>
        <taxon>Bacillati</taxon>
        <taxon>Bacillota</taxon>
        <taxon>Bacilli</taxon>
        <taxon>Lactobacillales</taxon>
        <taxon>Enterococcaceae</taxon>
        <taxon>Tetragenococcus</taxon>
    </lineage>
</organism>
<reference evidence="1 2" key="1">
    <citation type="submission" date="2016-05" db="EMBL/GenBank/DDBJ databases">
        <title>Whole genome sequencing of Tetragenococcus halophilus subsp. halophilus NISL 7118.</title>
        <authorList>
            <person name="Shiwa Y."/>
            <person name="Nishimura I."/>
            <person name="Yoshikawa H."/>
            <person name="Koyama Y."/>
            <person name="Oguma T."/>
        </authorList>
    </citation>
    <scope>NUCLEOTIDE SEQUENCE [LARGE SCALE GENOMIC DNA]</scope>
    <source>
        <strain evidence="1 2">NISL 7118</strain>
    </source>
</reference>
<dbReference type="AlphaFoldDB" id="A0A2H6CQH6"/>
<accession>A0A2H6CQH6</accession>